<dbReference type="EMBL" id="MJAT01000001">
    <property type="protein sequence ID" value="OEH86765.1"/>
    <property type="molecule type" value="Genomic_DNA"/>
</dbReference>
<dbReference type="PANTHER" id="PTHR47788:SF1">
    <property type="entry name" value="A-ADDING TRNA NUCLEOTIDYLTRANSFERASE"/>
    <property type="match status" value="1"/>
</dbReference>
<keyword evidence="11" id="KW-0129">CBS domain</keyword>
<dbReference type="InterPro" id="IPR043519">
    <property type="entry name" value="NT_sf"/>
</dbReference>
<dbReference type="SUPFAM" id="SSF54631">
    <property type="entry name" value="CBS-domain pair"/>
    <property type="match status" value="1"/>
</dbReference>
<feature type="domain" description="CBS" evidence="13">
    <location>
        <begin position="376"/>
        <end position="437"/>
    </location>
</feature>
<dbReference type="GO" id="GO:0008033">
    <property type="term" value="P:tRNA processing"/>
    <property type="evidence" value="ECO:0007669"/>
    <property type="project" value="UniProtKB-KW"/>
</dbReference>
<keyword evidence="10 12" id="KW-0694">RNA-binding</keyword>
<evidence type="ECO:0000256" key="1">
    <source>
        <dbReference type="ARBA" id="ARBA00001946"/>
    </source>
</evidence>
<evidence type="ECO:0000256" key="10">
    <source>
        <dbReference type="ARBA" id="ARBA00022884"/>
    </source>
</evidence>
<evidence type="ECO:0000256" key="9">
    <source>
        <dbReference type="ARBA" id="ARBA00022842"/>
    </source>
</evidence>
<keyword evidence="15" id="KW-1185">Reference proteome</keyword>
<dbReference type="GO" id="GO:0000049">
    <property type="term" value="F:tRNA binding"/>
    <property type="evidence" value="ECO:0007669"/>
    <property type="project" value="UniProtKB-KW"/>
</dbReference>
<evidence type="ECO:0000313" key="14">
    <source>
        <dbReference type="EMBL" id="OEH86765.1"/>
    </source>
</evidence>
<evidence type="ECO:0000259" key="13">
    <source>
        <dbReference type="PROSITE" id="PS51371"/>
    </source>
</evidence>
<dbReference type="Pfam" id="PF12627">
    <property type="entry name" value="PolyA_pol_RNAbd"/>
    <property type="match status" value="1"/>
</dbReference>
<feature type="domain" description="CBS" evidence="13">
    <location>
        <begin position="314"/>
        <end position="372"/>
    </location>
</feature>
<comment type="cofactor">
    <cofactor evidence="1">
        <name>Mg(2+)</name>
        <dbReference type="ChEBI" id="CHEBI:18420"/>
    </cofactor>
</comment>
<keyword evidence="9" id="KW-0460">Magnesium</keyword>
<dbReference type="SUPFAM" id="SSF81891">
    <property type="entry name" value="Poly A polymerase C-terminal region-like"/>
    <property type="match status" value="1"/>
</dbReference>
<keyword evidence="8" id="KW-0547">Nucleotide-binding</keyword>
<comment type="similarity">
    <text evidence="2 12">Belongs to the tRNA nucleotidyltransferase/poly(A) polymerase family.</text>
</comment>
<dbReference type="SMART" id="SM00116">
    <property type="entry name" value="CBS"/>
    <property type="match status" value="2"/>
</dbReference>
<keyword evidence="3" id="KW-0820">tRNA-binding</keyword>
<dbReference type="InterPro" id="IPR003156">
    <property type="entry name" value="DHHA1_dom"/>
</dbReference>
<evidence type="ECO:0000256" key="5">
    <source>
        <dbReference type="ARBA" id="ARBA00022694"/>
    </source>
</evidence>
<evidence type="ECO:0000256" key="4">
    <source>
        <dbReference type="ARBA" id="ARBA00022679"/>
    </source>
</evidence>
<dbReference type="Gene3D" id="1.10.3090.10">
    <property type="entry name" value="cca-adding enzyme, domain 2"/>
    <property type="match status" value="1"/>
</dbReference>
<dbReference type="Pfam" id="PF02272">
    <property type="entry name" value="DHHA1"/>
    <property type="match status" value="1"/>
</dbReference>
<reference evidence="14 15" key="1">
    <citation type="submission" date="2016-09" db="EMBL/GenBank/DDBJ databases">
        <title>Desulfuribacillus arsenicus sp. nov., an obligately anaerobic, dissimilatory arsenic- and antimonate-reducing bacterium isolated from anoxic sediments.</title>
        <authorList>
            <person name="Abin C.A."/>
            <person name="Hollibaugh J.T."/>
        </authorList>
    </citation>
    <scope>NUCLEOTIDE SEQUENCE [LARGE SCALE GENOMIC DNA]</scope>
    <source>
        <strain evidence="14 15">MLFW-2</strain>
    </source>
</reference>
<accession>A0A1E5L9D6</accession>
<evidence type="ECO:0000256" key="2">
    <source>
        <dbReference type="ARBA" id="ARBA00007265"/>
    </source>
</evidence>
<comment type="caution">
    <text evidence="14">The sequence shown here is derived from an EMBL/GenBank/DDBJ whole genome shotgun (WGS) entry which is preliminary data.</text>
</comment>
<dbReference type="OrthoDB" id="9805698at2"/>
<dbReference type="GO" id="GO:0016779">
    <property type="term" value="F:nucleotidyltransferase activity"/>
    <property type="evidence" value="ECO:0007669"/>
    <property type="project" value="UniProtKB-KW"/>
</dbReference>
<proteinExistence type="inferred from homology"/>
<gene>
    <name evidence="14" type="ORF">BHU72_00375</name>
</gene>
<dbReference type="PANTHER" id="PTHR47788">
    <property type="entry name" value="POLYA POLYMERASE"/>
    <property type="match status" value="1"/>
</dbReference>
<keyword evidence="7" id="KW-0479">Metal-binding</keyword>
<evidence type="ECO:0000256" key="11">
    <source>
        <dbReference type="PROSITE-ProRule" id="PRU00703"/>
    </source>
</evidence>
<dbReference type="InterPro" id="IPR002646">
    <property type="entry name" value="PolA_pol_head_dom"/>
</dbReference>
<dbReference type="GO" id="GO:0046872">
    <property type="term" value="F:metal ion binding"/>
    <property type="evidence" value="ECO:0007669"/>
    <property type="project" value="UniProtKB-KW"/>
</dbReference>
<dbReference type="Pfam" id="PF01743">
    <property type="entry name" value="PolyA_pol"/>
    <property type="match status" value="1"/>
</dbReference>
<dbReference type="Gene3D" id="3.10.580.10">
    <property type="entry name" value="CBS-domain"/>
    <property type="match status" value="1"/>
</dbReference>
<keyword evidence="5" id="KW-0819">tRNA processing</keyword>
<evidence type="ECO:0000256" key="7">
    <source>
        <dbReference type="ARBA" id="ARBA00022723"/>
    </source>
</evidence>
<dbReference type="InterPro" id="IPR000644">
    <property type="entry name" value="CBS_dom"/>
</dbReference>
<dbReference type="Pfam" id="PF00571">
    <property type="entry name" value="CBS"/>
    <property type="match status" value="2"/>
</dbReference>
<keyword evidence="6" id="KW-0548">Nucleotidyltransferase</keyword>
<dbReference type="InterPro" id="IPR052390">
    <property type="entry name" value="tRNA_nt/polyA_polymerase"/>
</dbReference>
<dbReference type="InterPro" id="IPR046342">
    <property type="entry name" value="CBS_dom_sf"/>
</dbReference>
<name>A0A1E5L9D6_9FIRM</name>
<evidence type="ECO:0000313" key="15">
    <source>
        <dbReference type="Proteomes" id="UP000095255"/>
    </source>
</evidence>
<dbReference type="Gene3D" id="3.10.310.30">
    <property type="match status" value="1"/>
</dbReference>
<dbReference type="InterPro" id="IPR038763">
    <property type="entry name" value="DHH_sf"/>
</dbReference>
<dbReference type="GO" id="GO:0000166">
    <property type="term" value="F:nucleotide binding"/>
    <property type="evidence" value="ECO:0007669"/>
    <property type="project" value="UniProtKB-KW"/>
</dbReference>
<dbReference type="PROSITE" id="PS51371">
    <property type="entry name" value="CBS"/>
    <property type="match status" value="2"/>
</dbReference>
<dbReference type="AlphaFoldDB" id="A0A1E5L9D6"/>
<dbReference type="RefSeq" id="WP_069700642.1">
    <property type="nucleotide sequence ID" value="NZ_MJAT01000001.1"/>
</dbReference>
<protein>
    <recommendedName>
        <fullName evidence="13">CBS domain-containing protein</fullName>
    </recommendedName>
</protein>
<evidence type="ECO:0000256" key="3">
    <source>
        <dbReference type="ARBA" id="ARBA00022555"/>
    </source>
</evidence>
<dbReference type="Pfam" id="PF01368">
    <property type="entry name" value="DHH"/>
    <property type="match status" value="1"/>
</dbReference>
<dbReference type="CDD" id="cd04595">
    <property type="entry name" value="CBS_pair_DHH_polyA_Pol_assoc"/>
    <property type="match status" value="1"/>
</dbReference>
<dbReference type="STRING" id="1390249.BHU72_00375"/>
<evidence type="ECO:0000256" key="8">
    <source>
        <dbReference type="ARBA" id="ARBA00022741"/>
    </source>
</evidence>
<dbReference type="CDD" id="cd05398">
    <property type="entry name" value="NT_ClassII-CCAase"/>
    <property type="match status" value="1"/>
</dbReference>
<dbReference type="InterPro" id="IPR032828">
    <property type="entry name" value="PolyA_RNA-bd"/>
</dbReference>
<sequence>MQVILSHLNIDFDGLASIIAAKKLYPKAKMVLPEKLSISVKQYLAIYKDSFDFHAPKQIDWKSVTHVIMVDIANLDRVGNFSDDLRRSDVLFTVYDHHQPAENDVKADSGKIESIGATVTMLVEEIQEKNISMNAFEATLMALGLYMDTGSFRYIGTTARDLLAAGYLVNQGANLAVISQYEDKPLGVEQQKLLNILMQSGTEFPFQGVDVMLATHRQKSYLGGLSLIASKMMDVTGVQALILIIEMGNKVFIVGRSSSDRIDVLPVINALGGGGHSKAASATIKDGSHEDIVEIVKSNLAAIVKPAVTARDMMSSPVKTISPDTSIEDSARMMLRYGHTGFPVVDVDKLVGIISRRDLDKATHHGLGHAPVKGFMSKEVRTIEPNLSVEEIQNIMIEENVGRLPVVEDDKLIGIVSRTNVVEYLHGRRNNNFILDESALKPLERKLKDRMKKQMELPIYQLLLHIGEKADEIGVNAYIIGGVVRDLVIGYPNEDIDIVIEGDGIQFANLLAEQYGGTVRGHEKFGTATWKLPNECLLETMCRPGLKIDITTARREYYDYPAALPNVERSTLREDLFRRDFTINAMAIQINKKNFGMLIDYFHGSKDIKEKKIKVLYNLSFVEDPTRILRAVRFEKRFGYAMDKQTRDLAINSVDKISSVSEVRISNELRMLFNEQHPIESIQRLSELGAWEYIIGEGVITKDKIHQLQTFKDLCYAYHTKKIANSIFRSHNSRDSRAWIGYFVILFHELDNGHERLVKYALNNEDLEVVDQFVVLLNHQELLDAIRAEIPTMGMLHKFLKEYRYESIVIMIALLDHLSERLSERIIEYLMKREQIPQYINGETLKVMGLKPSPMYAKLFSDLELACIDGNIKSKEDALRWVEQYIKKQ</sequence>
<dbReference type="SUPFAM" id="SSF81301">
    <property type="entry name" value="Nucleotidyltransferase"/>
    <property type="match status" value="1"/>
</dbReference>
<dbReference type="Gene3D" id="3.30.460.10">
    <property type="entry name" value="Beta Polymerase, domain 2"/>
    <property type="match status" value="1"/>
</dbReference>
<keyword evidence="4 12" id="KW-0808">Transferase</keyword>
<dbReference type="Proteomes" id="UP000095255">
    <property type="component" value="Unassembled WGS sequence"/>
</dbReference>
<evidence type="ECO:0000256" key="6">
    <source>
        <dbReference type="ARBA" id="ARBA00022695"/>
    </source>
</evidence>
<evidence type="ECO:0000256" key="12">
    <source>
        <dbReference type="RuleBase" id="RU003953"/>
    </source>
</evidence>
<dbReference type="InterPro" id="IPR001667">
    <property type="entry name" value="DDH_dom"/>
</dbReference>
<organism evidence="14 15">
    <name type="scientific">Desulfuribacillus stibiiarsenatis</name>
    <dbReference type="NCBI Taxonomy" id="1390249"/>
    <lineage>
        <taxon>Bacteria</taxon>
        <taxon>Bacillati</taxon>
        <taxon>Bacillota</taxon>
        <taxon>Desulfuribacillia</taxon>
        <taxon>Desulfuribacillales</taxon>
        <taxon>Desulfuribacillaceae</taxon>
        <taxon>Desulfuribacillus</taxon>
    </lineage>
</organism>
<dbReference type="SUPFAM" id="SSF64182">
    <property type="entry name" value="DHH phosphoesterases"/>
    <property type="match status" value="1"/>
</dbReference>
<dbReference type="Gene3D" id="3.90.1640.10">
    <property type="entry name" value="inorganic pyrophosphatase (n-terminal core)"/>
    <property type="match status" value="1"/>
</dbReference>